<name>A0A1H8VXM0_9BRAD</name>
<sequence>MSYVGQMVRAGGSAPMKVVDISNDIAECVWIDGNGVIRRRFHEVDHLTPFWMSLGPKSLWPDMTQIDLIEIEKEERVAAAQKKAQREVAKKAKKSNKLKRKVSA</sequence>
<dbReference type="Proteomes" id="UP000199615">
    <property type="component" value="Unassembled WGS sequence"/>
</dbReference>
<protein>
    <recommendedName>
        <fullName evidence="3">DUF2158 domain-containing protein</fullName>
    </recommendedName>
</protein>
<dbReference type="EMBL" id="FODT01000010">
    <property type="protein sequence ID" value="SEP20054.1"/>
    <property type="molecule type" value="Genomic_DNA"/>
</dbReference>
<proteinExistence type="predicted"/>
<dbReference type="AlphaFoldDB" id="A0A1H8VXM0"/>
<evidence type="ECO:0008006" key="3">
    <source>
        <dbReference type="Google" id="ProtNLM"/>
    </source>
</evidence>
<dbReference type="RefSeq" id="WP_092685636.1">
    <property type="nucleotide sequence ID" value="NZ_FODT01000010.1"/>
</dbReference>
<gene>
    <name evidence="1" type="ORF">SAMN05444123_11019</name>
</gene>
<dbReference type="OrthoDB" id="6541609at2"/>
<evidence type="ECO:0000313" key="1">
    <source>
        <dbReference type="EMBL" id="SEP20054.1"/>
    </source>
</evidence>
<keyword evidence="2" id="KW-1185">Reference proteome</keyword>
<accession>A0A1H8VXM0</accession>
<evidence type="ECO:0000313" key="2">
    <source>
        <dbReference type="Proteomes" id="UP000199615"/>
    </source>
</evidence>
<organism evidence="1 2">
    <name type="scientific">Rhodopseudomonas pseudopalustris</name>
    <dbReference type="NCBI Taxonomy" id="1513892"/>
    <lineage>
        <taxon>Bacteria</taxon>
        <taxon>Pseudomonadati</taxon>
        <taxon>Pseudomonadota</taxon>
        <taxon>Alphaproteobacteria</taxon>
        <taxon>Hyphomicrobiales</taxon>
        <taxon>Nitrobacteraceae</taxon>
        <taxon>Rhodopseudomonas</taxon>
    </lineage>
</organism>
<reference evidence="2" key="1">
    <citation type="submission" date="2016-10" db="EMBL/GenBank/DDBJ databases">
        <authorList>
            <person name="Varghese N."/>
            <person name="Submissions S."/>
        </authorList>
    </citation>
    <scope>NUCLEOTIDE SEQUENCE [LARGE SCALE GENOMIC DNA]</scope>
    <source>
        <strain evidence="2">DSM 123</strain>
    </source>
</reference>